<dbReference type="GO" id="GO:0008017">
    <property type="term" value="F:microtubule binding"/>
    <property type="evidence" value="ECO:0007669"/>
    <property type="project" value="InterPro"/>
</dbReference>
<protein>
    <submittedName>
        <fullName evidence="5">Uncharacterized protein</fullName>
    </submittedName>
</protein>
<reference evidence="5 6" key="1">
    <citation type="journal article" date="2013" name="BMC Genomics">
        <title>The miniature genome of a carnivorous plant Genlisea aurea contains a low number of genes and short non-coding sequences.</title>
        <authorList>
            <person name="Leushkin E.V."/>
            <person name="Sutormin R.A."/>
            <person name="Nabieva E.R."/>
            <person name="Penin A.A."/>
            <person name="Kondrashov A.S."/>
            <person name="Logacheva M.D."/>
        </authorList>
    </citation>
    <scope>NUCLEOTIDE SEQUENCE [LARGE SCALE GENOMIC DNA]</scope>
</reference>
<dbReference type="AlphaFoldDB" id="S8BWR8"/>
<dbReference type="GO" id="GO:0005819">
    <property type="term" value="C:spindle"/>
    <property type="evidence" value="ECO:0007669"/>
    <property type="project" value="TreeGrafter"/>
</dbReference>
<proteinExistence type="inferred from homology"/>
<accession>S8BWR8</accession>
<evidence type="ECO:0000256" key="3">
    <source>
        <dbReference type="ARBA" id="ARBA00022701"/>
    </source>
</evidence>
<dbReference type="Proteomes" id="UP000015453">
    <property type="component" value="Unassembled WGS sequence"/>
</dbReference>
<dbReference type="Pfam" id="PF03999">
    <property type="entry name" value="MAP65_ASE1"/>
    <property type="match status" value="1"/>
</dbReference>
<evidence type="ECO:0000256" key="2">
    <source>
        <dbReference type="ARBA" id="ARBA00006187"/>
    </source>
</evidence>
<comment type="similarity">
    <text evidence="2">Belongs to the MAP65/ASE1 family.</text>
</comment>
<keyword evidence="4" id="KW-0206">Cytoskeleton</keyword>
<gene>
    <name evidence="5" type="ORF">M569_15760</name>
</gene>
<organism evidence="5 6">
    <name type="scientific">Genlisea aurea</name>
    <dbReference type="NCBI Taxonomy" id="192259"/>
    <lineage>
        <taxon>Eukaryota</taxon>
        <taxon>Viridiplantae</taxon>
        <taxon>Streptophyta</taxon>
        <taxon>Embryophyta</taxon>
        <taxon>Tracheophyta</taxon>
        <taxon>Spermatophyta</taxon>
        <taxon>Magnoliopsida</taxon>
        <taxon>eudicotyledons</taxon>
        <taxon>Gunneridae</taxon>
        <taxon>Pentapetalae</taxon>
        <taxon>asterids</taxon>
        <taxon>lamiids</taxon>
        <taxon>Lamiales</taxon>
        <taxon>Lentibulariaceae</taxon>
        <taxon>Genlisea</taxon>
    </lineage>
</organism>
<dbReference type="EMBL" id="AUSU01008677">
    <property type="protein sequence ID" value="EPS59050.1"/>
    <property type="molecule type" value="Genomic_DNA"/>
</dbReference>
<evidence type="ECO:0000256" key="1">
    <source>
        <dbReference type="ARBA" id="ARBA00004245"/>
    </source>
</evidence>
<dbReference type="PANTHER" id="PTHR19321:SF0">
    <property type="entry name" value="65-KDA MICROTUBULE-ASSOCIATED PROTEIN 6"/>
    <property type="match status" value="1"/>
</dbReference>
<comment type="caution">
    <text evidence="5">The sequence shown here is derived from an EMBL/GenBank/DDBJ whole genome shotgun (WGS) entry which is preliminary data.</text>
</comment>
<evidence type="ECO:0000256" key="4">
    <source>
        <dbReference type="ARBA" id="ARBA00023212"/>
    </source>
</evidence>
<dbReference type="InterPro" id="IPR007145">
    <property type="entry name" value="MAP65_Ase1_PRC1"/>
</dbReference>
<dbReference type="GO" id="GO:0005874">
    <property type="term" value="C:microtubule"/>
    <property type="evidence" value="ECO:0007669"/>
    <property type="project" value="UniProtKB-KW"/>
</dbReference>
<sequence length="243" mass="27385">NSSSNACNALLKQLQQLWIEIGETEADKNRMLLEIEQECLEIYRKKVDETTNVRTRLQHSVATMEAEVALLVATLGDANSGFKSGRRAKSLREQMAAITPVVEDLKLKKEERMKQFTDIKMQIEKIAGEISGYGSSEVASFRSMNSDEEDLSLRKLNEFQTNLSALQKVKSERLQKVMDYVNEVHTLSGVLGLDFVQVVGDVHPSLHESNTENATNISDATLQGLDRAILMLKIERKNRFLKV</sequence>
<feature type="non-terminal residue" evidence="5">
    <location>
        <position position="1"/>
    </location>
</feature>
<keyword evidence="6" id="KW-1185">Reference proteome</keyword>
<name>S8BWR8_9LAMI</name>
<dbReference type="OrthoDB" id="642895at2759"/>
<dbReference type="GO" id="GO:0005737">
    <property type="term" value="C:cytoplasm"/>
    <property type="evidence" value="ECO:0007669"/>
    <property type="project" value="TreeGrafter"/>
</dbReference>
<dbReference type="GO" id="GO:0000226">
    <property type="term" value="P:microtubule cytoskeleton organization"/>
    <property type="evidence" value="ECO:0007669"/>
    <property type="project" value="InterPro"/>
</dbReference>
<evidence type="ECO:0000313" key="6">
    <source>
        <dbReference type="Proteomes" id="UP000015453"/>
    </source>
</evidence>
<keyword evidence="4" id="KW-0963">Cytoplasm</keyword>
<comment type="subcellular location">
    <subcellularLocation>
        <location evidence="1">Cytoplasm</location>
        <location evidence="1">Cytoskeleton</location>
    </subcellularLocation>
</comment>
<keyword evidence="3" id="KW-0493">Microtubule</keyword>
<dbReference type="PANTHER" id="PTHR19321">
    <property type="entry name" value="PROTEIN REGULATOR OF CYTOKINESIS 1 PRC1-RELATED"/>
    <property type="match status" value="1"/>
</dbReference>
<evidence type="ECO:0000313" key="5">
    <source>
        <dbReference type="EMBL" id="EPS59050.1"/>
    </source>
</evidence>